<sequence length="176" mass="19077">MAPANMPFSSINIEAAVIDDGAEGYADDKLPAAGEADGVVDGSDGEEESCGVEVSDGEGESEPRDYGALLLAREAEEEGNRTRLALEEQTSLIDLFTRYAELLGTQDAPDRDAMSKLYRLAQPLRTQLELMEKAVVDEHEGRSIAQRVLRKMAKVKGFNALAALTKGYGEKWLGLK</sequence>
<protein>
    <submittedName>
        <fullName evidence="2">Uncharacterized protein</fullName>
    </submittedName>
</protein>
<dbReference type="GeneID" id="30195820"/>
<evidence type="ECO:0000313" key="3">
    <source>
        <dbReference type="Proteomes" id="UP000094819"/>
    </source>
</evidence>
<dbReference type="RefSeq" id="XP_019029364.1">
    <property type="nucleotide sequence ID" value="XM_019178663.1"/>
</dbReference>
<gene>
    <name evidence="2" type="ORF">L198_06608</name>
</gene>
<dbReference type="EMBL" id="AWGH01000024">
    <property type="protein sequence ID" value="ODN88806.1"/>
    <property type="molecule type" value="Genomic_DNA"/>
</dbReference>
<dbReference type="AlphaFoldDB" id="A0A1E3ILI6"/>
<proteinExistence type="predicted"/>
<feature type="compositionally biased region" description="Acidic residues" evidence="1">
    <location>
        <begin position="43"/>
        <end position="60"/>
    </location>
</feature>
<evidence type="ECO:0000313" key="2">
    <source>
        <dbReference type="EMBL" id="ODN88806.1"/>
    </source>
</evidence>
<feature type="region of interest" description="Disordered" evidence="1">
    <location>
        <begin position="28"/>
        <end position="63"/>
    </location>
</feature>
<keyword evidence="3" id="KW-1185">Reference proteome</keyword>
<dbReference type="Proteomes" id="UP000094819">
    <property type="component" value="Unassembled WGS sequence"/>
</dbReference>
<comment type="caution">
    <text evidence="2">The sequence shown here is derived from an EMBL/GenBank/DDBJ whole genome shotgun (WGS) entry which is preliminary data.</text>
</comment>
<name>A0A1E3ILI6_9TREE</name>
<accession>A0A1E3ILI6</accession>
<organism evidence="2 3">
    <name type="scientific">Cryptococcus wingfieldii CBS 7118</name>
    <dbReference type="NCBI Taxonomy" id="1295528"/>
    <lineage>
        <taxon>Eukaryota</taxon>
        <taxon>Fungi</taxon>
        <taxon>Dikarya</taxon>
        <taxon>Basidiomycota</taxon>
        <taxon>Agaricomycotina</taxon>
        <taxon>Tremellomycetes</taxon>
        <taxon>Tremellales</taxon>
        <taxon>Cryptococcaceae</taxon>
        <taxon>Cryptococcus</taxon>
    </lineage>
</organism>
<reference evidence="2 3" key="1">
    <citation type="submission" date="2016-06" db="EMBL/GenBank/DDBJ databases">
        <title>Evolution of pathogenesis and genome organization in the Tremellales.</title>
        <authorList>
            <person name="Cuomo C."/>
            <person name="Litvintseva A."/>
            <person name="Heitman J."/>
            <person name="Chen Y."/>
            <person name="Sun S."/>
            <person name="Springer D."/>
            <person name="Dromer F."/>
            <person name="Young S."/>
            <person name="Zeng Q."/>
            <person name="Chapman S."/>
            <person name="Gujja S."/>
            <person name="Saif S."/>
            <person name="Birren B."/>
        </authorList>
    </citation>
    <scope>NUCLEOTIDE SEQUENCE [LARGE SCALE GENOMIC DNA]</scope>
    <source>
        <strain evidence="2 3">CBS 7118</strain>
    </source>
</reference>
<evidence type="ECO:0000256" key="1">
    <source>
        <dbReference type="SAM" id="MobiDB-lite"/>
    </source>
</evidence>